<accession>A0A160VD76</accession>
<sequence length="48" mass="5670">MLYLPQWARPTLKCVDRLVWRVIMSRVISEIWHRPDGSRGEFTPNSGN</sequence>
<organism evidence="1">
    <name type="scientific">hydrothermal vent metagenome</name>
    <dbReference type="NCBI Taxonomy" id="652676"/>
    <lineage>
        <taxon>unclassified sequences</taxon>
        <taxon>metagenomes</taxon>
        <taxon>ecological metagenomes</taxon>
    </lineage>
</organism>
<proteinExistence type="predicted"/>
<protein>
    <submittedName>
        <fullName evidence="1">Uncharacterized protein</fullName>
    </submittedName>
</protein>
<gene>
    <name evidence="1" type="ORF">MGWOODY_Clf1257</name>
</gene>
<dbReference type="EMBL" id="FAXA01000282">
    <property type="protein sequence ID" value="CUV02640.1"/>
    <property type="molecule type" value="Genomic_DNA"/>
</dbReference>
<evidence type="ECO:0000313" key="1">
    <source>
        <dbReference type="EMBL" id="CUV02640.1"/>
    </source>
</evidence>
<name>A0A160VD76_9ZZZZ</name>
<dbReference type="AlphaFoldDB" id="A0A160VD76"/>
<reference evidence="1" key="1">
    <citation type="submission" date="2015-10" db="EMBL/GenBank/DDBJ databases">
        <authorList>
            <person name="Gilbert D.G."/>
        </authorList>
    </citation>
    <scope>NUCLEOTIDE SEQUENCE</scope>
</reference>